<feature type="compositionally biased region" description="Low complexity" evidence="3">
    <location>
        <begin position="37"/>
        <end position="57"/>
    </location>
</feature>
<dbReference type="Proteomes" id="UP000184440">
    <property type="component" value="Unassembled WGS sequence"/>
</dbReference>
<keyword evidence="4" id="KW-1133">Transmembrane helix</keyword>
<feature type="compositionally biased region" description="Low complexity" evidence="3">
    <location>
        <begin position="18"/>
        <end position="29"/>
    </location>
</feature>
<keyword evidence="4" id="KW-0812">Transmembrane</keyword>
<dbReference type="PANTHER" id="PTHR31302:SF31">
    <property type="entry name" value="PHOSPHODIESTERASE YAEI"/>
    <property type="match status" value="1"/>
</dbReference>
<dbReference type="SUPFAM" id="SSF56300">
    <property type="entry name" value="Metallo-dependent phosphatases"/>
    <property type="match status" value="1"/>
</dbReference>
<dbReference type="PANTHER" id="PTHR31302">
    <property type="entry name" value="TRANSMEMBRANE PROTEIN WITH METALLOPHOSPHOESTERASE DOMAIN-RELATED"/>
    <property type="match status" value="1"/>
</dbReference>
<evidence type="ECO:0000313" key="7">
    <source>
        <dbReference type="Proteomes" id="UP000184440"/>
    </source>
</evidence>
<organism evidence="6 7">
    <name type="scientific">Cryptosporangium aurantiacum</name>
    <dbReference type="NCBI Taxonomy" id="134849"/>
    <lineage>
        <taxon>Bacteria</taxon>
        <taxon>Bacillati</taxon>
        <taxon>Actinomycetota</taxon>
        <taxon>Actinomycetes</taxon>
        <taxon>Cryptosporangiales</taxon>
        <taxon>Cryptosporangiaceae</taxon>
        <taxon>Cryptosporangium</taxon>
    </lineage>
</organism>
<feature type="transmembrane region" description="Helical" evidence="4">
    <location>
        <begin position="93"/>
        <end position="114"/>
    </location>
</feature>
<evidence type="ECO:0000256" key="4">
    <source>
        <dbReference type="SAM" id="Phobius"/>
    </source>
</evidence>
<accession>A0A1M7HKM9</accession>
<proteinExistence type="predicted"/>
<evidence type="ECO:0000259" key="5">
    <source>
        <dbReference type="Pfam" id="PF00149"/>
    </source>
</evidence>
<dbReference type="AlphaFoldDB" id="A0A1M7HKM9"/>
<evidence type="ECO:0000256" key="3">
    <source>
        <dbReference type="SAM" id="MobiDB-lite"/>
    </source>
</evidence>
<feature type="transmembrane region" description="Helical" evidence="4">
    <location>
        <begin position="227"/>
        <end position="248"/>
    </location>
</feature>
<feature type="transmembrane region" description="Helical" evidence="4">
    <location>
        <begin position="200"/>
        <end position="220"/>
    </location>
</feature>
<evidence type="ECO:0000256" key="2">
    <source>
        <dbReference type="ARBA" id="ARBA00022801"/>
    </source>
</evidence>
<dbReference type="GO" id="GO:0008758">
    <property type="term" value="F:UDP-2,3-diacylglucosamine hydrolase activity"/>
    <property type="evidence" value="ECO:0007669"/>
    <property type="project" value="TreeGrafter"/>
</dbReference>
<dbReference type="GO" id="GO:0016020">
    <property type="term" value="C:membrane"/>
    <property type="evidence" value="ECO:0007669"/>
    <property type="project" value="GOC"/>
</dbReference>
<reference evidence="6 7" key="1">
    <citation type="submission" date="2016-11" db="EMBL/GenBank/DDBJ databases">
        <authorList>
            <person name="Jaros S."/>
            <person name="Januszkiewicz K."/>
            <person name="Wedrychowicz H."/>
        </authorList>
    </citation>
    <scope>NUCLEOTIDE SEQUENCE [LARGE SCALE GENOMIC DNA]</scope>
    <source>
        <strain evidence="6 7">DSM 46144</strain>
    </source>
</reference>
<dbReference type="STRING" id="134849.SAMN05443668_101218"/>
<feature type="region of interest" description="Disordered" evidence="3">
    <location>
        <begin position="560"/>
        <end position="604"/>
    </location>
</feature>
<dbReference type="GO" id="GO:0009245">
    <property type="term" value="P:lipid A biosynthetic process"/>
    <property type="evidence" value="ECO:0007669"/>
    <property type="project" value="TreeGrafter"/>
</dbReference>
<feature type="domain" description="Calcineurin-like phosphoesterase" evidence="5">
    <location>
        <begin position="313"/>
        <end position="483"/>
    </location>
</feature>
<dbReference type="InterPro" id="IPR004843">
    <property type="entry name" value="Calcineurin-like_PHP"/>
</dbReference>
<dbReference type="InterPro" id="IPR051158">
    <property type="entry name" value="Metallophosphoesterase_sf"/>
</dbReference>
<dbReference type="Gene3D" id="3.60.21.10">
    <property type="match status" value="1"/>
</dbReference>
<keyword evidence="7" id="KW-1185">Reference proteome</keyword>
<keyword evidence="2 6" id="KW-0378">Hydrolase</keyword>
<feature type="compositionally biased region" description="Pro residues" evidence="3">
    <location>
        <begin position="577"/>
        <end position="597"/>
    </location>
</feature>
<feature type="compositionally biased region" description="Low complexity" evidence="3">
    <location>
        <begin position="560"/>
        <end position="576"/>
    </location>
</feature>
<protein>
    <submittedName>
        <fullName evidence="6">Predicted phosphohydrolase, MPP superfamily</fullName>
    </submittedName>
</protein>
<gene>
    <name evidence="6" type="ORF">SAMN05443668_101218</name>
</gene>
<evidence type="ECO:0000313" key="6">
    <source>
        <dbReference type="EMBL" id="SHM29056.1"/>
    </source>
</evidence>
<dbReference type="Pfam" id="PF00149">
    <property type="entry name" value="Metallophos"/>
    <property type="match status" value="1"/>
</dbReference>
<name>A0A1M7HKM9_9ACTN</name>
<dbReference type="EMBL" id="FRCS01000001">
    <property type="protein sequence ID" value="SHM29056.1"/>
    <property type="molecule type" value="Genomic_DNA"/>
</dbReference>
<dbReference type="GO" id="GO:0046872">
    <property type="term" value="F:metal ion binding"/>
    <property type="evidence" value="ECO:0007669"/>
    <property type="project" value="UniProtKB-KW"/>
</dbReference>
<keyword evidence="4" id="KW-0472">Membrane</keyword>
<keyword evidence="1" id="KW-0479">Metal-binding</keyword>
<dbReference type="InterPro" id="IPR029052">
    <property type="entry name" value="Metallo-depent_PP-like"/>
</dbReference>
<evidence type="ECO:0000256" key="1">
    <source>
        <dbReference type="ARBA" id="ARBA00022723"/>
    </source>
</evidence>
<sequence>MGSDSIPTTDDDHDESLRGAAAAGSDGARPPGGGDSADGVDAGPRADGADGGSAPAGDDARGTSSAAEGTETDAPAHGRHRLSRLRRLSGPRWLRTSAAIFLVALIGATLGLQLGGRAEVEIGPFQMQLAAQPSLTGGSQLRIPPLGAISIQSHRGPIRLVARVDGLNESETRQLIADPARIEEATDLTTDDVRSAVTTLALRSVGAGLLGALLLGAVAFRSVRKTLITGGVALVLLGGSGGLAAATVNPASLSQPRYEGLLTNVPALIGDARSIYDNYGQYQGQLVQILTNMSKVYEAVSTLPTYQPDPNTIRVMHVSDLHNNPTAWSVIGTIGSQFQVNAVFDTGDLTDWGSAAEANLYASNVAALKVPYVFIRGNHDSGDVATAVAANPNAVVLDDQVQTVAGLVVAGVGSSRFTPDKSTGDDDAGKEVEAEAGEALSDTVLRYNRENEKSVDVMMVHEPAAADPLKERGPLILAGHTHERKTEALDKDTLLMIEGSTGAAGLRGFQGDTPKSFEMTVLYFAQDGALKAYDEITVSGAGQSQVELRRVIIGQKNATPSATVTATPSGTVTVSPSTPPNTAPVIPSPSPTTPTPTPSGSATP</sequence>
<feature type="region of interest" description="Disordered" evidence="3">
    <location>
        <begin position="1"/>
        <end position="83"/>
    </location>
</feature>